<dbReference type="InterPro" id="IPR025388">
    <property type="entry name" value="Alginate_export_dom"/>
</dbReference>
<protein>
    <submittedName>
        <fullName evidence="4">Alginate export family protein</fullName>
    </submittedName>
</protein>
<dbReference type="RefSeq" id="WP_374036645.1">
    <property type="nucleotide sequence ID" value="NZ_CP169082.1"/>
</dbReference>
<dbReference type="Proteomes" id="UP001596152">
    <property type="component" value="Unassembled WGS sequence"/>
</dbReference>
<gene>
    <name evidence="4" type="ORF">ACFPIE_16870</name>
</gene>
<dbReference type="EMBL" id="JBHSLF010000051">
    <property type="protein sequence ID" value="MFC5345591.1"/>
    <property type="molecule type" value="Genomic_DNA"/>
</dbReference>
<evidence type="ECO:0000313" key="4">
    <source>
        <dbReference type="EMBL" id="MFC5345591.1"/>
    </source>
</evidence>
<evidence type="ECO:0000259" key="3">
    <source>
        <dbReference type="Pfam" id="PF13372"/>
    </source>
</evidence>
<dbReference type="Gene3D" id="2.40.160.100">
    <property type="match status" value="1"/>
</dbReference>
<feature type="compositionally biased region" description="Low complexity" evidence="1">
    <location>
        <begin position="27"/>
        <end position="44"/>
    </location>
</feature>
<keyword evidence="2" id="KW-0732">Signal</keyword>
<feature type="domain" description="Alginate export" evidence="3">
    <location>
        <begin position="89"/>
        <end position="473"/>
    </location>
</feature>
<keyword evidence="5" id="KW-1185">Reference proteome</keyword>
<evidence type="ECO:0000313" key="5">
    <source>
        <dbReference type="Proteomes" id="UP001596152"/>
    </source>
</evidence>
<dbReference type="InterPro" id="IPR053728">
    <property type="entry name" value="Alginate_Permeability_Chnl"/>
</dbReference>
<evidence type="ECO:0000256" key="2">
    <source>
        <dbReference type="SAM" id="SignalP"/>
    </source>
</evidence>
<feature type="region of interest" description="Disordered" evidence="1">
    <location>
        <begin position="27"/>
        <end position="59"/>
    </location>
</feature>
<evidence type="ECO:0000256" key="1">
    <source>
        <dbReference type="SAM" id="MobiDB-lite"/>
    </source>
</evidence>
<dbReference type="SUPFAM" id="SSF56935">
    <property type="entry name" value="Porins"/>
    <property type="match status" value="1"/>
</dbReference>
<reference evidence="5" key="1">
    <citation type="journal article" date="2019" name="Int. J. Syst. Evol. Microbiol.">
        <title>The Global Catalogue of Microorganisms (GCM) 10K type strain sequencing project: providing services to taxonomists for standard genome sequencing and annotation.</title>
        <authorList>
            <consortium name="The Broad Institute Genomics Platform"/>
            <consortium name="The Broad Institute Genome Sequencing Center for Infectious Disease"/>
            <person name="Wu L."/>
            <person name="Ma J."/>
        </authorList>
    </citation>
    <scope>NUCLEOTIDE SEQUENCE [LARGE SCALE GENOMIC DNA]</scope>
    <source>
        <strain evidence="5">JCM 12125</strain>
    </source>
</reference>
<sequence>MLLTTAAAAALMSAAALPAEAEVVQTAPQAAPPLSGQSPAQSAPPSAPPQPITFRPLNYDDDWSRFSDPAARTTPWSQIKYIPVGGDAWLSLGGEARWRAEYRGNERFGRGLQDDDGNLQQRLRLWGDLHLGSSVRVFAEVQDGRTHGLDSGEPVVEENRTDLHQAFIETRHSVGDGALKLRVGRQEFAVGMSRIFEPREGSNARTGFDMARVMYDRPTGWSGGVFAGYALREGKASFDDATNFDYRIYGGTLSRRLGTGPSAPRLEFLYANTDRLGLAFDTGVAGRDDRDTFSVRLDGRSAPWDYDVEGVIQRGDYRGRDIEAWYVSGVVGRTFDHRWAPRVALRVDAASGDKDRTDNVQGTYNQLYVPPISLRTDFGVSNLVSIQPQVTFRPLPKTTVGLVTAGLWRQSKEDGVYLLSGLPLRAGTEGDSAFVGWRYAGFVTYAVNPFWSVAGVVNYTDAGDFLKETGTAEDQSYVGLIVTSKF</sequence>
<feature type="chain" id="PRO_5047225405" evidence="2">
    <location>
        <begin position="22"/>
        <end position="486"/>
    </location>
</feature>
<feature type="signal peptide" evidence="2">
    <location>
        <begin position="1"/>
        <end position="21"/>
    </location>
</feature>
<name>A0ABW0FW93_9CAUL</name>
<comment type="caution">
    <text evidence="4">The sequence shown here is derived from an EMBL/GenBank/DDBJ whole genome shotgun (WGS) entry which is preliminary data.</text>
</comment>
<organism evidence="4 5">
    <name type="scientific">Brevundimonas staleyi</name>
    <dbReference type="NCBI Taxonomy" id="74326"/>
    <lineage>
        <taxon>Bacteria</taxon>
        <taxon>Pseudomonadati</taxon>
        <taxon>Pseudomonadota</taxon>
        <taxon>Alphaproteobacteria</taxon>
        <taxon>Caulobacterales</taxon>
        <taxon>Caulobacteraceae</taxon>
        <taxon>Brevundimonas</taxon>
    </lineage>
</organism>
<proteinExistence type="predicted"/>
<dbReference type="Pfam" id="PF13372">
    <property type="entry name" value="Alginate_exp"/>
    <property type="match status" value="1"/>
</dbReference>
<accession>A0ABW0FW93</accession>